<protein>
    <submittedName>
        <fullName evidence="2">Uncharacterized protein</fullName>
    </submittedName>
</protein>
<feature type="region of interest" description="Disordered" evidence="1">
    <location>
        <begin position="1"/>
        <end position="29"/>
    </location>
</feature>
<evidence type="ECO:0000313" key="3">
    <source>
        <dbReference type="Proteomes" id="UP000321287"/>
    </source>
</evidence>
<dbReference type="RefSeq" id="WP_062163659.1">
    <property type="nucleotide sequence ID" value="NZ_AP014690.1"/>
</dbReference>
<dbReference type="KEGG" id="abg:Asbog_00053"/>
<accession>A0AAN4R0T2</accession>
<feature type="compositionally biased region" description="Basic residues" evidence="1">
    <location>
        <begin position="10"/>
        <end position="19"/>
    </location>
</feature>
<sequence>MAHGGARPGAGRKKGSRNKKQVDWNGPLVVDPSALAPGLDALSGMNPQDLASCSPLAFLTHIYRNRGLAAAIRADAAKAALPYAHARLAAPRDDQPALPGLDSGWGDDLPPINRRN</sequence>
<gene>
    <name evidence="2" type="ORF">ABO01nite_07230</name>
</gene>
<evidence type="ECO:0000256" key="1">
    <source>
        <dbReference type="SAM" id="MobiDB-lite"/>
    </source>
</evidence>
<reference evidence="2 3" key="1">
    <citation type="submission" date="2019-07" db="EMBL/GenBank/DDBJ databases">
        <title>Whole genome shotgun sequence of Asaia bogorensis NBRC 16594.</title>
        <authorList>
            <person name="Hosoyama A."/>
            <person name="Uohara A."/>
            <person name="Ohji S."/>
            <person name="Ichikawa N."/>
        </authorList>
    </citation>
    <scope>NUCLEOTIDE SEQUENCE [LARGE SCALE GENOMIC DNA]</scope>
    <source>
        <strain evidence="2 3">NBRC 16594</strain>
    </source>
</reference>
<name>A0AAN4R0T2_9PROT</name>
<proteinExistence type="predicted"/>
<feature type="region of interest" description="Disordered" evidence="1">
    <location>
        <begin position="89"/>
        <end position="116"/>
    </location>
</feature>
<dbReference type="Proteomes" id="UP000321287">
    <property type="component" value="Unassembled WGS sequence"/>
</dbReference>
<dbReference type="EMBL" id="BJVS01000002">
    <property type="protein sequence ID" value="GEL52716.1"/>
    <property type="molecule type" value="Genomic_DNA"/>
</dbReference>
<organism evidence="2 3">
    <name type="scientific">Asaia bogorensis NBRC 16594</name>
    <dbReference type="NCBI Taxonomy" id="1231624"/>
    <lineage>
        <taxon>Bacteria</taxon>
        <taxon>Pseudomonadati</taxon>
        <taxon>Pseudomonadota</taxon>
        <taxon>Alphaproteobacteria</taxon>
        <taxon>Acetobacterales</taxon>
        <taxon>Acetobacteraceae</taxon>
        <taxon>Asaia</taxon>
    </lineage>
</organism>
<keyword evidence="3" id="KW-1185">Reference proteome</keyword>
<comment type="caution">
    <text evidence="2">The sequence shown here is derived from an EMBL/GenBank/DDBJ whole genome shotgun (WGS) entry which is preliminary data.</text>
</comment>
<dbReference type="GeneID" id="78225165"/>
<evidence type="ECO:0000313" key="2">
    <source>
        <dbReference type="EMBL" id="GEL52716.1"/>
    </source>
</evidence>
<dbReference type="AlphaFoldDB" id="A0AAN4R0T2"/>